<evidence type="ECO:0000313" key="12">
    <source>
        <dbReference type="Proteomes" id="UP000245783"/>
    </source>
</evidence>
<evidence type="ECO:0000256" key="9">
    <source>
        <dbReference type="SAM" id="MobiDB-lite"/>
    </source>
</evidence>
<feature type="compositionally biased region" description="Polar residues" evidence="9">
    <location>
        <begin position="965"/>
        <end position="975"/>
    </location>
</feature>
<feature type="compositionally biased region" description="Polar residues" evidence="9">
    <location>
        <begin position="983"/>
        <end position="1020"/>
    </location>
</feature>
<evidence type="ECO:0000256" key="6">
    <source>
        <dbReference type="ARBA" id="ARBA00022840"/>
    </source>
</evidence>
<feature type="compositionally biased region" description="Basic and acidic residues" evidence="9">
    <location>
        <begin position="709"/>
        <end position="723"/>
    </location>
</feature>
<dbReference type="Gene3D" id="1.10.510.10">
    <property type="entry name" value="Transferase(Phosphotransferase) domain 1"/>
    <property type="match status" value="1"/>
</dbReference>
<dbReference type="GO" id="GO:0000147">
    <property type="term" value="P:actin cortical patch assembly"/>
    <property type="evidence" value="ECO:0007669"/>
    <property type="project" value="TreeGrafter"/>
</dbReference>
<dbReference type="SMART" id="SM00220">
    <property type="entry name" value="S_TKc"/>
    <property type="match status" value="1"/>
</dbReference>
<dbReference type="PANTHER" id="PTHR22967:SF57">
    <property type="entry name" value="AUXILIN, ISOFORM A-RELATED"/>
    <property type="match status" value="1"/>
</dbReference>
<dbReference type="GO" id="GO:0005737">
    <property type="term" value="C:cytoplasm"/>
    <property type="evidence" value="ECO:0007669"/>
    <property type="project" value="TreeGrafter"/>
</dbReference>
<feature type="region of interest" description="Disordered" evidence="9">
    <location>
        <begin position="515"/>
        <end position="908"/>
    </location>
</feature>
<evidence type="ECO:0000256" key="5">
    <source>
        <dbReference type="ARBA" id="ARBA00022777"/>
    </source>
</evidence>
<proteinExistence type="predicted"/>
<evidence type="ECO:0000256" key="2">
    <source>
        <dbReference type="ARBA" id="ARBA00022527"/>
    </source>
</evidence>
<feature type="compositionally biased region" description="Polar residues" evidence="9">
    <location>
        <begin position="619"/>
        <end position="640"/>
    </location>
</feature>
<keyword evidence="3" id="KW-0808">Transferase</keyword>
<dbReference type="InterPro" id="IPR000719">
    <property type="entry name" value="Prot_kinase_dom"/>
</dbReference>
<feature type="region of interest" description="Disordered" evidence="9">
    <location>
        <begin position="434"/>
        <end position="463"/>
    </location>
</feature>
<dbReference type="FunCoup" id="A0A316WCP1">
    <property type="interactions" value="219"/>
</dbReference>
<dbReference type="PANTHER" id="PTHR22967">
    <property type="entry name" value="SERINE/THREONINE PROTEIN KINASE"/>
    <property type="match status" value="1"/>
</dbReference>
<evidence type="ECO:0000313" key="11">
    <source>
        <dbReference type="EMBL" id="PWN45305.1"/>
    </source>
</evidence>
<feature type="compositionally biased region" description="Low complexity" evidence="9">
    <location>
        <begin position="1208"/>
        <end position="1225"/>
    </location>
</feature>
<dbReference type="GeneID" id="37037738"/>
<keyword evidence="4" id="KW-0547">Nucleotide-binding</keyword>
<dbReference type="OrthoDB" id="2018507at2759"/>
<feature type="region of interest" description="Disordered" evidence="9">
    <location>
        <begin position="927"/>
        <end position="1263"/>
    </location>
</feature>
<gene>
    <name evidence="11" type="ORF">IE81DRAFT_344991</name>
</gene>
<dbReference type="Pfam" id="PF00069">
    <property type="entry name" value="Pkinase"/>
    <property type="match status" value="1"/>
</dbReference>
<feature type="compositionally biased region" description="Low complexity" evidence="9">
    <location>
        <begin position="872"/>
        <end position="883"/>
    </location>
</feature>
<dbReference type="PROSITE" id="PS50011">
    <property type="entry name" value="PROTEIN_KINASE_DOM"/>
    <property type="match status" value="1"/>
</dbReference>
<dbReference type="GO" id="GO:0005524">
    <property type="term" value="F:ATP binding"/>
    <property type="evidence" value="ECO:0007669"/>
    <property type="project" value="UniProtKB-KW"/>
</dbReference>
<protein>
    <recommendedName>
        <fullName evidence="1">non-specific serine/threonine protein kinase</fullName>
        <ecNumber evidence="1">2.7.11.1</ecNumber>
    </recommendedName>
</protein>
<feature type="compositionally biased region" description="Polar residues" evidence="9">
    <location>
        <begin position="1240"/>
        <end position="1249"/>
    </location>
</feature>
<feature type="compositionally biased region" description="Low complexity" evidence="9">
    <location>
        <begin position="537"/>
        <end position="546"/>
    </location>
</feature>
<comment type="catalytic activity">
    <reaction evidence="7">
        <text>L-threonyl-[protein] + ATP = O-phospho-L-threonyl-[protein] + ADP + H(+)</text>
        <dbReference type="Rhea" id="RHEA:46608"/>
        <dbReference type="Rhea" id="RHEA-COMP:11060"/>
        <dbReference type="Rhea" id="RHEA-COMP:11605"/>
        <dbReference type="ChEBI" id="CHEBI:15378"/>
        <dbReference type="ChEBI" id="CHEBI:30013"/>
        <dbReference type="ChEBI" id="CHEBI:30616"/>
        <dbReference type="ChEBI" id="CHEBI:61977"/>
        <dbReference type="ChEBI" id="CHEBI:456216"/>
        <dbReference type="EC" id="2.7.11.1"/>
    </reaction>
</comment>
<evidence type="ECO:0000259" key="10">
    <source>
        <dbReference type="PROSITE" id="PS50011"/>
    </source>
</evidence>
<dbReference type="InterPro" id="IPR008271">
    <property type="entry name" value="Ser/Thr_kinase_AS"/>
</dbReference>
<dbReference type="GO" id="GO:0004674">
    <property type="term" value="F:protein serine/threonine kinase activity"/>
    <property type="evidence" value="ECO:0007669"/>
    <property type="project" value="UniProtKB-KW"/>
</dbReference>
<dbReference type="PROSITE" id="PS00108">
    <property type="entry name" value="PROTEIN_KINASE_ST"/>
    <property type="match status" value="1"/>
</dbReference>
<feature type="compositionally biased region" description="Low complexity" evidence="9">
    <location>
        <begin position="21"/>
        <end position="30"/>
    </location>
</feature>
<keyword evidence="2" id="KW-0723">Serine/threonine-protein kinase</keyword>
<dbReference type="SUPFAM" id="SSF56112">
    <property type="entry name" value="Protein kinase-like (PK-like)"/>
    <property type="match status" value="1"/>
</dbReference>
<evidence type="ECO:0000256" key="7">
    <source>
        <dbReference type="ARBA" id="ARBA00047899"/>
    </source>
</evidence>
<feature type="domain" description="Protein kinase" evidence="10">
    <location>
        <begin position="51"/>
        <end position="345"/>
    </location>
</feature>
<reference evidence="11 12" key="1">
    <citation type="journal article" date="2018" name="Mol. Biol. Evol.">
        <title>Broad Genomic Sampling Reveals a Smut Pathogenic Ancestry of the Fungal Clade Ustilaginomycotina.</title>
        <authorList>
            <person name="Kijpornyongpan T."/>
            <person name="Mondo S.J."/>
            <person name="Barry K."/>
            <person name="Sandor L."/>
            <person name="Lee J."/>
            <person name="Lipzen A."/>
            <person name="Pangilinan J."/>
            <person name="LaButti K."/>
            <person name="Hainaut M."/>
            <person name="Henrissat B."/>
            <person name="Grigoriev I.V."/>
            <person name="Spatafora J.W."/>
            <person name="Aime M.C."/>
        </authorList>
    </citation>
    <scope>NUCLEOTIDE SEQUENCE [LARGE SCALE GENOMIC DNA]</scope>
    <source>
        <strain evidence="11 12">MCA 4658</strain>
    </source>
</reference>
<feature type="compositionally biased region" description="Polar residues" evidence="9">
    <location>
        <begin position="649"/>
        <end position="669"/>
    </location>
</feature>
<dbReference type="InParanoid" id="A0A316WCP1"/>
<dbReference type="FunFam" id="1.10.510.10:FF:000853">
    <property type="entry name" value="Related to ARK1-Actin Regulating Kinase"/>
    <property type="match status" value="1"/>
</dbReference>
<evidence type="ECO:0000256" key="4">
    <source>
        <dbReference type="ARBA" id="ARBA00022741"/>
    </source>
</evidence>
<comment type="catalytic activity">
    <reaction evidence="8">
        <text>L-seryl-[protein] + ATP = O-phospho-L-seryl-[protein] + ADP + H(+)</text>
        <dbReference type="Rhea" id="RHEA:17989"/>
        <dbReference type="Rhea" id="RHEA-COMP:9863"/>
        <dbReference type="Rhea" id="RHEA-COMP:11604"/>
        <dbReference type="ChEBI" id="CHEBI:15378"/>
        <dbReference type="ChEBI" id="CHEBI:29999"/>
        <dbReference type="ChEBI" id="CHEBI:30616"/>
        <dbReference type="ChEBI" id="CHEBI:83421"/>
        <dbReference type="ChEBI" id="CHEBI:456216"/>
        <dbReference type="EC" id="2.7.11.1"/>
    </reaction>
</comment>
<feature type="compositionally biased region" description="Basic and acidic residues" evidence="9">
    <location>
        <begin position="825"/>
        <end position="835"/>
    </location>
</feature>
<dbReference type="EC" id="2.7.11.1" evidence="1"/>
<evidence type="ECO:0000256" key="1">
    <source>
        <dbReference type="ARBA" id="ARBA00012513"/>
    </source>
</evidence>
<dbReference type="InterPro" id="IPR011009">
    <property type="entry name" value="Kinase-like_dom_sf"/>
</dbReference>
<keyword evidence="5" id="KW-0418">Kinase</keyword>
<keyword evidence="12" id="KW-1185">Reference proteome</keyword>
<dbReference type="RefSeq" id="XP_025372465.1">
    <property type="nucleotide sequence ID" value="XM_025515868.1"/>
</dbReference>
<organism evidence="11 12">
    <name type="scientific">Ceraceosorus guamensis</name>
    <dbReference type="NCBI Taxonomy" id="1522189"/>
    <lineage>
        <taxon>Eukaryota</taxon>
        <taxon>Fungi</taxon>
        <taxon>Dikarya</taxon>
        <taxon>Basidiomycota</taxon>
        <taxon>Ustilaginomycotina</taxon>
        <taxon>Exobasidiomycetes</taxon>
        <taxon>Ceraceosorales</taxon>
        <taxon>Ceraceosoraceae</taxon>
        <taxon>Ceraceosorus</taxon>
    </lineage>
</organism>
<feature type="compositionally biased region" description="Basic and acidic residues" evidence="9">
    <location>
        <begin position="892"/>
        <end position="902"/>
    </location>
</feature>
<keyword evidence="6" id="KW-0067">ATP-binding</keyword>
<evidence type="ECO:0000256" key="8">
    <source>
        <dbReference type="ARBA" id="ARBA00048679"/>
    </source>
</evidence>
<feature type="compositionally biased region" description="Low complexity" evidence="9">
    <location>
        <begin position="839"/>
        <end position="856"/>
    </location>
</feature>
<dbReference type="EMBL" id="KZ819356">
    <property type="protein sequence ID" value="PWN45305.1"/>
    <property type="molecule type" value="Genomic_DNA"/>
</dbReference>
<dbReference type="Proteomes" id="UP000245783">
    <property type="component" value="Unassembled WGS sequence"/>
</dbReference>
<evidence type="ECO:0000256" key="3">
    <source>
        <dbReference type="ARBA" id="ARBA00022679"/>
    </source>
</evidence>
<feature type="compositionally biased region" description="Low complexity" evidence="9">
    <location>
        <begin position="1023"/>
        <end position="1037"/>
    </location>
</feature>
<dbReference type="GO" id="GO:0007015">
    <property type="term" value="P:actin filament organization"/>
    <property type="evidence" value="ECO:0007669"/>
    <property type="project" value="TreeGrafter"/>
</dbReference>
<feature type="compositionally biased region" description="Basic and acidic residues" evidence="9">
    <location>
        <begin position="1187"/>
        <end position="1199"/>
    </location>
</feature>
<feature type="compositionally biased region" description="Low complexity" evidence="9">
    <location>
        <begin position="733"/>
        <end position="742"/>
    </location>
</feature>
<name>A0A316WCP1_9BASI</name>
<sequence length="1327" mass="139504">MAMRGPQSVSARSMGAGGGMMSPPNGAGMSTPPHKGTLPPGTKVQVGQITVTVQKYLSEGGFAHVYLVKTNQPIPLPAAAGAQPGAEYTHVLKRMAVPDKDMLAHVRGEVEIHRALRSHPNLVHFIEACATALPGGGYEVFILMEFCSGGGLIDMMNAHLRTRLSEPDVLRIFCDVASGLSAMHHSSPPLMHRDLKVENVLLSPAPGRTGGVTYKLCDFGSAKQILSRRAPRSVDEVRKLEEELNRTTTLQYRAPEMVDVGQRRVIDEKADVWAMGVLLYKLCYYTTPFEENGGGPLAILNARYRFPSAPSYSQGVKALIASMLQEQSSSRPSIDELIVRAHKLLGTPPPASVVHYAQLVANGKVVSELPSVKTASGRELDADAAARALRPGKAQVSAAAEVTSLIDMAPSKEELARLEQQEREKRAEAITPMRRGRPGKTAPTAGNVAPVASTPQNEFPDFSSKDLPLAATSAGGFSDTFVPSPSLGFGDSFAPSPAQTPAIMSKGAQIDRLQVEDADSGARTTPLSHSPALPGFSASPPSRISPVPSPLPLASTSDVQVLKRKEANNEATSRFPSVEELDARYAPAPSDQGIKKKELPGISSRPTVGTVASRFGAQSKMTPSSTSTQPAPNTGASLSSRWPPLAGENDSTSPSAPSGSTVQRSQTAIENRHSVADFARKRPTWEQSGSARSPKDLPAAPSLPARKPMPKDWLADATNEDRSSAPSSYESTAAAAKSKLSAPVEIAEPASYRSPARFGKGIAVEIPSKGRTSDDSSGEDEGPEDAAPARRPVSMLSPPSVQATPVSRHAPGRVQAPSWLVSDTDTSRLRGDAGAKLHAPTSASSSPRPTAISPTAEAPPSPRPEGQEERVPAAGTTAVARAPAWDEDDEEQRAMPFDKSEGTSRLADATAAAKSTVSAAVGKLIDFGSNSRHTSAEYPSTDLPTTTIDHGISPYSPSVAKFGNLSISDVSSQAAAVTEKTRASASPLRQSEDNGSSRNSQSAMEVNGNSDAKSTSSVDATGSAARNADPDPSSASSEDFMKRFPAMDVETAEREIRARASPLPAQRSDSRPISEVGPKASAKVMETRGEKSPLTGSKALASRTPEPRIIKPQARPAPKVTPGFVRERQKSLTGGSQRPASVDLAPPLPHTRGPRLPGFAGRQDDEQRHLAPAPASKAPVKTGPLKPWEREAVEREAADRSSVVRNQAGASSGASSPASHPGEPGQSDAAPEAYSGVSKLVSQWQQNASRGAPGWGRVGATADPRRANEAKLFHDAARHIAARDVDGLTPSQVTSHERGAVTGGIVRSATVAEGIVGNASRRAGRDV</sequence>
<accession>A0A316WCP1</accession>
<dbReference type="STRING" id="1522189.A0A316WCP1"/>
<feature type="compositionally biased region" description="Basic and acidic residues" evidence="9">
    <location>
        <begin position="670"/>
        <end position="684"/>
    </location>
</feature>
<feature type="region of interest" description="Disordered" evidence="9">
    <location>
        <begin position="1"/>
        <end position="32"/>
    </location>
</feature>